<keyword evidence="3" id="KW-1185">Reference proteome</keyword>
<dbReference type="GO" id="GO:0016192">
    <property type="term" value="P:vesicle-mediated transport"/>
    <property type="evidence" value="ECO:0007669"/>
    <property type="project" value="TreeGrafter"/>
</dbReference>
<dbReference type="SUPFAM" id="SSF51905">
    <property type="entry name" value="FAD/NAD(P)-binding domain"/>
    <property type="match status" value="1"/>
</dbReference>
<dbReference type="GO" id="GO:0005968">
    <property type="term" value="C:Rab-protein geranylgeranyltransferase complex"/>
    <property type="evidence" value="ECO:0007669"/>
    <property type="project" value="TreeGrafter"/>
</dbReference>
<dbReference type="Gene3D" id="1.10.405.10">
    <property type="entry name" value="Guanine Nucleotide Dissociation Inhibitor, domain 1"/>
    <property type="match status" value="1"/>
</dbReference>
<evidence type="ECO:0008006" key="4">
    <source>
        <dbReference type="Google" id="ProtNLM"/>
    </source>
</evidence>
<organism evidence="2 3">
    <name type="scientific">Boothiomyces macroporosus</name>
    <dbReference type="NCBI Taxonomy" id="261099"/>
    <lineage>
        <taxon>Eukaryota</taxon>
        <taxon>Fungi</taxon>
        <taxon>Fungi incertae sedis</taxon>
        <taxon>Chytridiomycota</taxon>
        <taxon>Chytridiomycota incertae sedis</taxon>
        <taxon>Chytridiomycetes</taxon>
        <taxon>Rhizophydiales</taxon>
        <taxon>Terramycetaceae</taxon>
        <taxon>Boothiomyces</taxon>
    </lineage>
</organism>
<protein>
    <recommendedName>
        <fullName evidence="4">Rab GDP dissociation inhibitor</fullName>
    </recommendedName>
</protein>
<comment type="caution">
    <text evidence="2">The sequence shown here is derived from an EMBL/GenBank/DDBJ whole genome shotgun (WGS) entry which is preliminary data.</text>
</comment>
<evidence type="ECO:0000313" key="2">
    <source>
        <dbReference type="EMBL" id="KAJ3260084.1"/>
    </source>
</evidence>
<dbReference type="AlphaFoldDB" id="A0AAD5UMI8"/>
<dbReference type="PANTHER" id="PTHR11787">
    <property type="entry name" value="RAB GDP-DISSOCIATION INHIBITOR"/>
    <property type="match status" value="1"/>
</dbReference>
<dbReference type="GO" id="GO:0005092">
    <property type="term" value="F:GDP-dissociation inhibitor activity"/>
    <property type="evidence" value="ECO:0007669"/>
    <property type="project" value="InterPro"/>
</dbReference>
<accession>A0AAD5UMI8</accession>
<dbReference type="Gene3D" id="3.50.50.60">
    <property type="entry name" value="FAD/NAD(P)-binding domain"/>
    <property type="match status" value="1"/>
</dbReference>
<gene>
    <name evidence="2" type="ORF">HK103_001160</name>
</gene>
<name>A0AAD5UMI8_9FUNG</name>
<dbReference type="EMBL" id="JADGKB010000013">
    <property type="protein sequence ID" value="KAJ3260084.1"/>
    <property type="molecule type" value="Genomic_DNA"/>
</dbReference>
<dbReference type="PANTHER" id="PTHR11787:SF4">
    <property type="entry name" value="CHM, RAB ESCORT PROTEIN 1"/>
    <property type="match status" value="1"/>
</dbReference>
<dbReference type="GO" id="GO:0005634">
    <property type="term" value="C:nucleus"/>
    <property type="evidence" value="ECO:0007669"/>
    <property type="project" value="TreeGrafter"/>
</dbReference>
<reference evidence="2" key="1">
    <citation type="submission" date="2020-05" db="EMBL/GenBank/DDBJ databases">
        <title>Phylogenomic resolution of chytrid fungi.</title>
        <authorList>
            <person name="Stajich J.E."/>
            <person name="Amses K."/>
            <person name="Simmons R."/>
            <person name="Seto K."/>
            <person name="Myers J."/>
            <person name="Bonds A."/>
            <person name="Quandt C.A."/>
            <person name="Barry K."/>
            <person name="Liu P."/>
            <person name="Grigoriev I."/>
            <person name="Longcore J.E."/>
            <person name="James T.Y."/>
        </authorList>
    </citation>
    <scope>NUCLEOTIDE SEQUENCE</scope>
    <source>
        <strain evidence="2">PLAUS21</strain>
    </source>
</reference>
<dbReference type="Proteomes" id="UP001210925">
    <property type="component" value="Unassembled WGS sequence"/>
</dbReference>
<dbReference type="InterPro" id="IPR018203">
    <property type="entry name" value="GDP_dissociation_inhibitor"/>
</dbReference>
<evidence type="ECO:0000313" key="3">
    <source>
        <dbReference type="Proteomes" id="UP001210925"/>
    </source>
</evidence>
<dbReference type="GO" id="GO:0005829">
    <property type="term" value="C:cytosol"/>
    <property type="evidence" value="ECO:0007669"/>
    <property type="project" value="TreeGrafter"/>
</dbReference>
<dbReference type="InterPro" id="IPR036188">
    <property type="entry name" value="FAD/NAD-bd_sf"/>
</dbReference>
<proteinExistence type="inferred from homology"/>
<dbReference type="GO" id="GO:0007264">
    <property type="term" value="P:small GTPase-mediated signal transduction"/>
    <property type="evidence" value="ECO:0007669"/>
    <property type="project" value="InterPro"/>
</dbReference>
<sequence>MDFEVNYNDYDVVIVGTGLIESIVAGGLSRHLKVLHLEPEGIYGGDNSIHFPTDYKIIKGKREMESDAQEKLEESEDAFVEGVLQKKRRFNVERTPKLLYSNGDIIKLIQNGACPSLEFQLIKSLYLDGKRVPYSKEDIFSNKEISLIEKRKMMKLLTTALEYGATGEDGITPDLTNDEAVSFLDYLKSLGLKQELITIAYSAIALNSTNEPLSKKHGLKRMQIHLKSIGIFGPGAFLASLYGTSSELVQAFCRYCAVHGGNYILNYPLDKIKEIKHSNLIVSSKYHQYFTQANLSSNTVHYVYCITKSFVGEGDNSIVVVPPAEQDGNFVIQLNSHTECVPEGYYLLVTFGKDVELLEHSLLPLVQGYGMMWSNTVEIYQDIKVDDIWFVGGTEGMFCQDMVERAKEIYHSICTEEFYPKKIYE</sequence>
<comment type="similarity">
    <text evidence="1">Belongs to the Rab GDI family.</text>
</comment>
<dbReference type="Gene3D" id="3.30.519.10">
    <property type="entry name" value="Guanine Nucleotide Dissociation Inhibitor, domain 2"/>
    <property type="match status" value="1"/>
</dbReference>
<dbReference type="Pfam" id="PF00996">
    <property type="entry name" value="GDI"/>
    <property type="match status" value="1"/>
</dbReference>
<evidence type="ECO:0000256" key="1">
    <source>
        <dbReference type="ARBA" id="ARBA00005593"/>
    </source>
</evidence>
<dbReference type="PRINTS" id="PR00891">
    <property type="entry name" value="RABGDIREP"/>
</dbReference>